<organism evidence="2 3">
    <name type="scientific">Apatococcus fuscideae</name>
    <dbReference type="NCBI Taxonomy" id="2026836"/>
    <lineage>
        <taxon>Eukaryota</taxon>
        <taxon>Viridiplantae</taxon>
        <taxon>Chlorophyta</taxon>
        <taxon>core chlorophytes</taxon>
        <taxon>Trebouxiophyceae</taxon>
        <taxon>Chlorellales</taxon>
        <taxon>Chlorellaceae</taxon>
        <taxon>Apatococcus</taxon>
    </lineage>
</organism>
<gene>
    <name evidence="2" type="ORF">WJX84_000322</name>
</gene>
<feature type="transmembrane region" description="Helical" evidence="1">
    <location>
        <begin position="98"/>
        <end position="116"/>
    </location>
</feature>
<dbReference type="EMBL" id="JALJOV010002096">
    <property type="protein sequence ID" value="KAK9834923.1"/>
    <property type="molecule type" value="Genomic_DNA"/>
</dbReference>
<dbReference type="Proteomes" id="UP001485043">
    <property type="component" value="Unassembled WGS sequence"/>
</dbReference>
<accession>A0AAW1RMJ6</accession>
<evidence type="ECO:0000313" key="2">
    <source>
        <dbReference type="EMBL" id="KAK9834923.1"/>
    </source>
</evidence>
<evidence type="ECO:0008006" key="4">
    <source>
        <dbReference type="Google" id="ProtNLM"/>
    </source>
</evidence>
<dbReference type="AlphaFoldDB" id="A0AAW1RMJ6"/>
<keyword evidence="1" id="KW-0472">Membrane</keyword>
<protein>
    <recommendedName>
        <fullName evidence="4">EamA domain-containing protein</fullName>
    </recommendedName>
</protein>
<evidence type="ECO:0000313" key="3">
    <source>
        <dbReference type="Proteomes" id="UP001485043"/>
    </source>
</evidence>
<keyword evidence="1" id="KW-0812">Transmembrane</keyword>
<comment type="caution">
    <text evidence="2">The sequence shown here is derived from an EMBL/GenBank/DDBJ whole genome shotgun (WGS) entry which is preliminary data.</text>
</comment>
<keyword evidence="3" id="KW-1185">Reference proteome</keyword>
<keyword evidence="1" id="KW-1133">Transmembrane helix</keyword>
<name>A0AAW1RMJ6_9CHLO</name>
<proteinExistence type="predicted"/>
<feature type="transmembrane region" description="Helical" evidence="1">
    <location>
        <begin position="60"/>
        <end position="78"/>
    </location>
</feature>
<evidence type="ECO:0000256" key="1">
    <source>
        <dbReference type="SAM" id="Phobius"/>
    </source>
</evidence>
<reference evidence="2 3" key="1">
    <citation type="journal article" date="2024" name="Nat. Commun.">
        <title>Phylogenomics reveals the evolutionary origins of lichenization in chlorophyte algae.</title>
        <authorList>
            <person name="Puginier C."/>
            <person name="Libourel C."/>
            <person name="Otte J."/>
            <person name="Skaloud P."/>
            <person name="Haon M."/>
            <person name="Grisel S."/>
            <person name="Petersen M."/>
            <person name="Berrin J.G."/>
            <person name="Delaux P.M."/>
            <person name="Dal Grande F."/>
            <person name="Keller J."/>
        </authorList>
    </citation>
    <scope>NUCLEOTIDE SEQUENCE [LARGE SCALE GENOMIC DNA]</scope>
    <source>
        <strain evidence="2 3">SAG 2523</strain>
    </source>
</reference>
<sequence length="140" mass="15080">MLGRVESCASRAGQHRSSLRTQFLPSKQPFAYGFCGTRREGSIRCGFSASWRQDLAGKPAARASILTGTYITFVGLALTAAPLKTFGILFDTSTVARGWIQVGGILAMLFGIYYIGAEHQLLQHPHSGDDVFSSGLAQSH</sequence>